<dbReference type="Proteomes" id="UP000198406">
    <property type="component" value="Unassembled WGS sequence"/>
</dbReference>
<evidence type="ECO:0000256" key="6">
    <source>
        <dbReference type="SAM" id="Phobius"/>
    </source>
</evidence>
<gene>
    <name evidence="8" type="ORF">FisN_20Hh096</name>
</gene>
<dbReference type="InterPro" id="IPR000620">
    <property type="entry name" value="EamA_dom"/>
</dbReference>
<dbReference type="Pfam" id="PF00892">
    <property type="entry name" value="EamA"/>
    <property type="match status" value="2"/>
</dbReference>
<feature type="transmembrane region" description="Helical" evidence="6">
    <location>
        <begin position="911"/>
        <end position="930"/>
    </location>
</feature>
<reference evidence="8 9" key="1">
    <citation type="journal article" date="2015" name="Plant Cell">
        <title>Oil accumulation by the oleaginous diatom Fistulifera solaris as revealed by the genome and transcriptome.</title>
        <authorList>
            <person name="Tanaka T."/>
            <person name="Maeda Y."/>
            <person name="Veluchamy A."/>
            <person name="Tanaka M."/>
            <person name="Abida H."/>
            <person name="Marechal E."/>
            <person name="Bowler C."/>
            <person name="Muto M."/>
            <person name="Sunaga Y."/>
            <person name="Tanaka M."/>
            <person name="Yoshino T."/>
            <person name="Taniguchi T."/>
            <person name="Fukuda Y."/>
            <person name="Nemoto M."/>
            <person name="Matsumoto M."/>
            <person name="Wong P.S."/>
            <person name="Aburatani S."/>
            <person name="Fujibuchi W."/>
        </authorList>
    </citation>
    <scope>NUCLEOTIDE SEQUENCE [LARGE SCALE GENOMIC DNA]</scope>
    <source>
        <strain evidence="8 9">JPCC DA0580</strain>
    </source>
</reference>
<keyword evidence="9" id="KW-1185">Reference proteome</keyword>
<sequence>MASHSGKRLGKIYAFILLVVAVGFCDLVLKESFLQQQQKQQPNRDDWKVDRIKRPPINASTTQLNTPPVSLTASNTGNFWDNSTKLPQWMKDYFTWHQETLQSLNENNWNSYHYFLYRCVPADKKCSGTSDRLKAVPALLLLAYQTRRLLFFHWSRPARLEEFLVPPIGGMNWSLPAWLADKLNVEQQGPKYFFESKRDFDKFPQYSDAIARVKNVRGSEFYDRSRNEAELSFDQVYHEVWSILFEPSPAIAALVQKEQQAMQLEPGRYVGAHIRALYMSDTVDQHEEINAILCARSMRPDWPIFVASDSVNTTRAAVAYGQTQNLIVVARQAQDEPLHLDRGRDFLVKSEDWKGRPASDFYDVFVDLYLLVQSRPKWRHVEKPRASVREKRSLAASCHGPMHSETNLTPVGVTHPVLEPVLKGHVECVEDIGDPFLLLFVSLSTSAFSRKTSAIVDRRPVHQLLFVSHEQYPFHVDPEKFHPRRKCLFENTTPTKAIRSGVVEQKRTKERRKQLANTIERIERHSMMTMRRPCVQFSLYAVLFASIAEGWTSTHSMGRRIKPIALYSVSKDSYAKLNTLNGTSLAAAQLETEYYPFLDEKATTDLPSENIIENTSKDDDENMKNNINKARALILLAATLYGSNFPLVKMMGENTPLSVGMTSTLRFGLAAIATSPWLLNNINQIRKEWSTAPEAAAMVAGFEVGLWNCVAYIAQAVGLETTLASKSAFFCSMAVVVVPLLDFFFKGQKIQTNQIAGLVLAIVGVGALELGDMDLASRTLLSYGDLVSLIQPLAFGMAFWRMEAAMHKYPNQAMRATAAQLSAVFLGSAVFATFFEEGGLDVPLVQSILTDPVTLAPLLWTGLVTTALTIYMESVAMKTLSAAETTLLLSTEPVSGSLFAAALMGERLGPNAMFGSGLILVSCIISTLGFDKLQSFLKRDKASGP</sequence>
<dbReference type="EMBL" id="BDSP01000204">
    <property type="protein sequence ID" value="GAX23890.1"/>
    <property type="molecule type" value="Genomic_DNA"/>
</dbReference>
<dbReference type="InterPro" id="IPR051258">
    <property type="entry name" value="Diverse_Substrate_Transporter"/>
</dbReference>
<evidence type="ECO:0000256" key="5">
    <source>
        <dbReference type="ARBA" id="ARBA00023136"/>
    </source>
</evidence>
<keyword evidence="2" id="KW-1003">Cell membrane</keyword>
<feature type="transmembrane region" description="Helical" evidence="6">
    <location>
        <begin position="812"/>
        <end position="835"/>
    </location>
</feature>
<feature type="domain" description="EamA" evidence="7">
    <location>
        <begin position="632"/>
        <end position="765"/>
    </location>
</feature>
<feature type="transmembrane region" description="Helical" evidence="6">
    <location>
        <begin position="12"/>
        <end position="29"/>
    </location>
</feature>
<dbReference type="InterPro" id="IPR037185">
    <property type="entry name" value="EmrE-like"/>
</dbReference>
<feature type="transmembrane region" description="Helical" evidence="6">
    <location>
        <begin position="727"/>
        <end position="745"/>
    </location>
</feature>
<evidence type="ECO:0000256" key="1">
    <source>
        <dbReference type="ARBA" id="ARBA00004651"/>
    </source>
</evidence>
<evidence type="ECO:0000256" key="4">
    <source>
        <dbReference type="ARBA" id="ARBA00022989"/>
    </source>
</evidence>
<dbReference type="GO" id="GO:0005886">
    <property type="term" value="C:plasma membrane"/>
    <property type="evidence" value="ECO:0007669"/>
    <property type="project" value="UniProtKB-SubCell"/>
</dbReference>
<dbReference type="InParanoid" id="A0A1Z5KC64"/>
<dbReference type="SUPFAM" id="SSF103481">
    <property type="entry name" value="Multidrug resistance efflux transporter EmrE"/>
    <property type="match status" value="2"/>
</dbReference>
<accession>A0A1Z5KC64</accession>
<dbReference type="OrthoDB" id="2017960at2759"/>
<comment type="subcellular location">
    <subcellularLocation>
        <location evidence="1">Cell membrane</location>
        <topology evidence="1">Multi-pass membrane protein</topology>
    </subcellularLocation>
</comment>
<proteinExistence type="predicted"/>
<evidence type="ECO:0000313" key="9">
    <source>
        <dbReference type="Proteomes" id="UP000198406"/>
    </source>
</evidence>
<keyword evidence="5 6" id="KW-0472">Membrane</keyword>
<feature type="transmembrane region" description="Helical" evidence="6">
    <location>
        <begin position="780"/>
        <end position="800"/>
    </location>
</feature>
<keyword evidence="4 6" id="KW-1133">Transmembrane helix</keyword>
<dbReference type="AlphaFoldDB" id="A0A1Z5KC64"/>
<evidence type="ECO:0000259" key="7">
    <source>
        <dbReference type="Pfam" id="PF00892"/>
    </source>
</evidence>
<feature type="transmembrane region" description="Helical" evidence="6">
    <location>
        <begin position="752"/>
        <end position="768"/>
    </location>
</feature>
<protein>
    <recommendedName>
        <fullName evidence="7">EamA domain-containing protein</fullName>
    </recommendedName>
</protein>
<dbReference type="PANTHER" id="PTHR42920:SF5">
    <property type="entry name" value="EAMA DOMAIN-CONTAINING PROTEIN"/>
    <property type="match status" value="1"/>
</dbReference>
<evidence type="ECO:0000256" key="3">
    <source>
        <dbReference type="ARBA" id="ARBA00022692"/>
    </source>
</evidence>
<feature type="domain" description="EamA" evidence="7">
    <location>
        <begin position="784"/>
        <end position="927"/>
    </location>
</feature>
<evidence type="ECO:0000256" key="2">
    <source>
        <dbReference type="ARBA" id="ARBA00022475"/>
    </source>
</evidence>
<keyword evidence="3 6" id="KW-0812">Transmembrane</keyword>
<evidence type="ECO:0000313" key="8">
    <source>
        <dbReference type="EMBL" id="GAX23890.1"/>
    </source>
</evidence>
<dbReference type="PANTHER" id="PTHR42920">
    <property type="entry name" value="OS03G0707200 PROTEIN-RELATED"/>
    <property type="match status" value="1"/>
</dbReference>
<name>A0A1Z5KC64_FISSO</name>
<feature type="transmembrane region" description="Helical" evidence="6">
    <location>
        <begin position="855"/>
        <end position="874"/>
    </location>
</feature>
<comment type="caution">
    <text evidence="8">The sequence shown here is derived from an EMBL/GenBank/DDBJ whole genome shotgun (WGS) entry which is preliminary data.</text>
</comment>
<organism evidence="8 9">
    <name type="scientific">Fistulifera solaris</name>
    <name type="common">Oleaginous diatom</name>
    <dbReference type="NCBI Taxonomy" id="1519565"/>
    <lineage>
        <taxon>Eukaryota</taxon>
        <taxon>Sar</taxon>
        <taxon>Stramenopiles</taxon>
        <taxon>Ochrophyta</taxon>
        <taxon>Bacillariophyta</taxon>
        <taxon>Bacillariophyceae</taxon>
        <taxon>Bacillariophycidae</taxon>
        <taxon>Naviculales</taxon>
        <taxon>Naviculaceae</taxon>
        <taxon>Fistulifera</taxon>
    </lineage>
</organism>